<dbReference type="Proteomes" id="UP001596109">
    <property type="component" value="Unassembled WGS sequence"/>
</dbReference>
<gene>
    <name evidence="2" type="ORF">ACFPRA_18020</name>
</gene>
<evidence type="ECO:0008006" key="4">
    <source>
        <dbReference type="Google" id="ProtNLM"/>
    </source>
</evidence>
<protein>
    <recommendedName>
        <fullName evidence="4">Lipoprotein</fullName>
    </recommendedName>
</protein>
<dbReference type="RefSeq" id="WP_381437792.1">
    <property type="nucleotide sequence ID" value="NZ_JBHSNO010000009.1"/>
</dbReference>
<keyword evidence="3" id="KW-1185">Reference proteome</keyword>
<feature type="signal peptide" evidence="1">
    <location>
        <begin position="1"/>
        <end position="18"/>
    </location>
</feature>
<dbReference type="EMBL" id="JBHSNO010000009">
    <property type="protein sequence ID" value="MFC5590801.1"/>
    <property type="molecule type" value="Genomic_DNA"/>
</dbReference>
<dbReference type="PROSITE" id="PS51257">
    <property type="entry name" value="PROKAR_LIPOPROTEIN"/>
    <property type="match status" value="1"/>
</dbReference>
<sequence>MKKGLLLLLLFSMMTGCANVYSEEEGYRMAIINHGFPVPKNASEIKPEACTTEIAKSAKYKLKGIGGEQGVPPTHYLEEIKKWGWAEWEERRSDHARFYEKEGKVISLVFQQDIFDVFEMSKEVTE</sequence>
<comment type="caution">
    <text evidence="2">The sequence shown here is derived from an EMBL/GenBank/DDBJ whole genome shotgun (WGS) entry which is preliminary data.</text>
</comment>
<evidence type="ECO:0000313" key="3">
    <source>
        <dbReference type="Proteomes" id="UP001596109"/>
    </source>
</evidence>
<organism evidence="2 3">
    <name type="scientific">Sporosarcina soli</name>
    <dbReference type="NCBI Taxonomy" id="334736"/>
    <lineage>
        <taxon>Bacteria</taxon>
        <taxon>Bacillati</taxon>
        <taxon>Bacillota</taxon>
        <taxon>Bacilli</taxon>
        <taxon>Bacillales</taxon>
        <taxon>Caryophanaceae</taxon>
        <taxon>Sporosarcina</taxon>
    </lineage>
</organism>
<evidence type="ECO:0000313" key="2">
    <source>
        <dbReference type="EMBL" id="MFC5590801.1"/>
    </source>
</evidence>
<reference evidence="3" key="1">
    <citation type="journal article" date="2019" name="Int. J. Syst. Evol. Microbiol.">
        <title>The Global Catalogue of Microorganisms (GCM) 10K type strain sequencing project: providing services to taxonomists for standard genome sequencing and annotation.</title>
        <authorList>
            <consortium name="The Broad Institute Genomics Platform"/>
            <consortium name="The Broad Institute Genome Sequencing Center for Infectious Disease"/>
            <person name="Wu L."/>
            <person name="Ma J."/>
        </authorList>
    </citation>
    <scope>NUCLEOTIDE SEQUENCE [LARGE SCALE GENOMIC DNA]</scope>
    <source>
        <strain evidence="3">CGMCC 4.1434</strain>
    </source>
</reference>
<name>A0ABW0TMS7_9BACL</name>
<feature type="chain" id="PRO_5046124873" description="Lipoprotein" evidence="1">
    <location>
        <begin position="19"/>
        <end position="126"/>
    </location>
</feature>
<accession>A0ABW0TMS7</accession>
<keyword evidence="1" id="KW-0732">Signal</keyword>
<evidence type="ECO:0000256" key="1">
    <source>
        <dbReference type="SAM" id="SignalP"/>
    </source>
</evidence>
<proteinExistence type="predicted"/>